<dbReference type="InterPro" id="IPR055140">
    <property type="entry name" value="Thiolase_C_2"/>
</dbReference>
<dbReference type="CDD" id="cd00829">
    <property type="entry name" value="SCP-x_thiolase"/>
    <property type="match status" value="1"/>
</dbReference>
<evidence type="ECO:0000313" key="2">
    <source>
        <dbReference type="EMBL" id="WAX56261.1"/>
    </source>
</evidence>
<dbReference type="InterPro" id="IPR016039">
    <property type="entry name" value="Thiolase-like"/>
</dbReference>
<accession>A0ABY7JUP6</accession>
<protein>
    <recommendedName>
        <fullName evidence="1">Thiolase C-terminal domain-containing protein</fullName>
    </recommendedName>
</protein>
<dbReference type="RefSeq" id="WP_269442793.1">
    <property type="nucleotide sequence ID" value="NZ_CP097463.1"/>
</dbReference>
<feature type="domain" description="Thiolase C-terminal" evidence="1">
    <location>
        <begin position="250"/>
        <end position="383"/>
    </location>
</feature>
<dbReference type="Gene3D" id="3.40.47.10">
    <property type="match status" value="1"/>
</dbReference>
<proteinExistence type="predicted"/>
<name>A0ABY7JUP6_9ACTN</name>
<dbReference type="Pfam" id="PF22691">
    <property type="entry name" value="Thiolase_C_1"/>
    <property type="match status" value="1"/>
</dbReference>
<dbReference type="SUPFAM" id="SSF53901">
    <property type="entry name" value="Thiolase-like"/>
    <property type="match status" value="2"/>
</dbReference>
<organism evidence="2 3">
    <name type="scientific">Jatrophihabitans cynanchi</name>
    <dbReference type="NCBI Taxonomy" id="2944128"/>
    <lineage>
        <taxon>Bacteria</taxon>
        <taxon>Bacillati</taxon>
        <taxon>Actinomycetota</taxon>
        <taxon>Actinomycetes</taxon>
        <taxon>Jatrophihabitantales</taxon>
        <taxon>Jatrophihabitantaceae</taxon>
        <taxon>Jatrophihabitans</taxon>
    </lineage>
</organism>
<dbReference type="PANTHER" id="PTHR42870">
    <property type="entry name" value="ACETYL-COA C-ACETYLTRANSFERASE"/>
    <property type="match status" value="1"/>
</dbReference>
<sequence>MLVADQCAIVGIGNTAYTRGTARSTVELHLEASLRALADAGLTPADVDGVMPSATAGRCAEDFIANLGLRDLAFSSTVHMGGSSFIASVQSACLAISAGVASCVLIPAGRRGYSGERISTGQGPVEPLLNAVREFEAPYGNLVAVQWFAQAAQRHMHLYGTTSEQLGHVAVSARANANLNPQALMHGRPMTLADHQNSRMVSSPFRLFDCSLESDGAGAVVVTSAERARDLAQPPVLIGGVGEGHGYPPTSLTQKPDIASVPSLSAAARRAFTMAGVTVADLQCLLIHEGFTWYVLAALEALGVVGPGEAGPFVADGHITLTGSLPVNPHGGALSEGHVSGINHAIEAVRQLRGSVEPERQIADCHQVAVVNEGNFFDAAVMVLRSRS</sequence>
<gene>
    <name evidence="2" type="ORF">M6B22_17230</name>
</gene>
<dbReference type="InterPro" id="IPR002155">
    <property type="entry name" value="Thiolase"/>
</dbReference>
<reference evidence="2" key="1">
    <citation type="submission" date="2022-05" db="EMBL/GenBank/DDBJ databases">
        <title>Jatrophihabitans sp. SB3-54 whole genome sequence.</title>
        <authorList>
            <person name="Suh M.K."/>
            <person name="Eom M.K."/>
            <person name="Kim J.S."/>
            <person name="Kim H.S."/>
            <person name="Do H.E."/>
            <person name="Shin Y.K."/>
            <person name="Lee J.-S."/>
        </authorList>
    </citation>
    <scope>NUCLEOTIDE SEQUENCE</scope>
    <source>
        <strain evidence="2">SB3-54</strain>
    </source>
</reference>
<dbReference type="Proteomes" id="UP001164693">
    <property type="component" value="Chromosome"/>
</dbReference>
<evidence type="ECO:0000313" key="3">
    <source>
        <dbReference type="Proteomes" id="UP001164693"/>
    </source>
</evidence>
<evidence type="ECO:0000259" key="1">
    <source>
        <dbReference type="Pfam" id="PF22691"/>
    </source>
</evidence>
<dbReference type="EMBL" id="CP097463">
    <property type="protein sequence ID" value="WAX56261.1"/>
    <property type="molecule type" value="Genomic_DNA"/>
</dbReference>
<dbReference type="PANTHER" id="PTHR42870:SF1">
    <property type="entry name" value="NON-SPECIFIC LIPID-TRANSFER PROTEIN-LIKE 2"/>
    <property type="match status" value="1"/>
</dbReference>
<dbReference type="PIRSF" id="PIRSF000429">
    <property type="entry name" value="Ac-CoA_Ac_transf"/>
    <property type="match status" value="1"/>
</dbReference>
<keyword evidence="3" id="KW-1185">Reference proteome</keyword>